<name>D4B3B3_ARTBC</name>
<dbReference type="HOGENOM" id="CLU_029371_0_0_1"/>
<keyword evidence="3" id="KW-1185">Reference proteome</keyword>
<evidence type="ECO:0000256" key="1">
    <source>
        <dbReference type="SAM" id="SignalP"/>
    </source>
</evidence>
<keyword evidence="1" id="KW-0732">Signal</keyword>
<dbReference type="AlphaFoldDB" id="D4B3B3"/>
<proteinExistence type="predicted"/>
<dbReference type="KEGG" id="abe:ARB_02948"/>
<dbReference type="Proteomes" id="UP000008866">
    <property type="component" value="Unassembled WGS sequence"/>
</dbReference>
<feature type="signal peptide" evidence="1">
    <location>
        <begin position="1"/>
        <end position="21"/>
    </location>
</feature>
<evidence type="ECO:0000313" key="2">
    <source>
        <dbReference type="EMBL" id="EFE30159.1"/>
    </source>
</evidence>
<dbReference type="OMA" id="MERNTAY"/>
<dbReference type="CDD" id="cd09917">
    <property type="entry name" value="F-box_SF"/>
    <property type="match status" value="1"/>
</dbReference>
<dbReference type="GeneID" id="9524918"/>
<dbReference type="RefSeq" id="XP_003010799.1">
    <property type="nucleotide sequence ID" value="XM_003010753.1"/>
</dbReference>
<comment type="caution">
    <text evidence="2">The sequence shown here is derived from an EMBL/GenBank/DDBJ whole genome shotgun (WGS) entry which is preliminary data.</text>
</comment>
<dbReference type="eggNOG" id="ENOG502STPP">
    <property type="taxonomic scope" value="Eukaryota"/>
</dbReference>
<organism evidence="2 3">
    <name type="scientific">Arthroderma benhamiae (strain ATCC MYA-4681 / CBS 112371)</name>
    <name type="common">Trichophyton mentagrophytes</name>
    <dbReference type="NCBI Taxonomy" id="663331"/>
    <lineage>
        <taxon>Eukaryota</taxon>
        <taxon>Fungi</taxon>
        <taxon>Dikarya</taxon>
        <taxon>Ascomycota</taxon>
        <taxon>Pezizomycotina</taxon>
        <taxon>Eurotiomycetes</taxon>
        <taxon>Eurotiomycetidae</taxon>
        <taxon>Onygenales</taxon>
        <taxon>Arthrodermataceae</taxon>
        <taxon>Trichophyton</taxon>
    </lineage>
</organism>
<dbReference type="EMBL" id="ABSU01000033">
    <property type="protein sequence ID" value="EFE30159.1"/>
    <property type="molecule type" value="Genomic_DNA"/>
</dbReference>
<reference evidence="3" key="1">
    <citation type="journal article" date="2011" name="Genome Biol.">
        <title>Comparative and functional genomics provide insights into the pathogenicity of dermatophytic fungi.</title>
        <authorList>
            <person name="Burmester A."/>
            <person name="Shelest E."/>
            <person name="Gloeckner G."/>
            <person name="Heddergott C."/>
            <person name="Schindler S."/>
            <person name="Staib P."/>
            <person name="Heidel A."/>
            <person name="Felder M."/>
            <person name="Petzold A."/>
            <person name="Szafranski K."/>
            <person name="Feuermann M."/>
            <person name="Pedruzzi I."/>
            <person name="Priebe S."/>
            <person name="Groth M."/>
            <person name="Winkler R."/>
            <person name="Li W."/>
            <person name="Kniemeyer O."/>
            <person name="Schroeckh V."/>
            <person name="Hertweck C."/>
            <person name="Hube B."/>
            <person name="White T.C."/>
            <person name="Platzer M."/>
            <person name="Guthke R."/>
            <person name="Heitman J."/>
            <person name="Woestemeyer J."/>
            <person name="Zipfel P.F."/>
            <person name="Monod M."/>
            <person name="Brakhage A.A."/>
        </authorList>
    </citation>
    <scope>NUCLEOTIDE SEQUENCE [LARGE SCALE GENOMIC DNA]</scope>
    <source>
        <strain evidence="3">ATCC MYA-4681 / CBS 112371</strain>
    </source>
</reference>
<protein>
    <submittedName>
        <fullName evidence="2">F-box domain protein</fullName>
    </submittedName>
</protein>
<gene>
    <name evidence="2" type="ORF">ARB_02948</name>
</gene>
<accession>D4B3B3</accession>
<feature type="chain" id="PRO_5003054463" evidence="1">
    <location>
        <begin position="22"/>
        <end position="415"/>
    </location>
</feature>
<sequence>MADIHSLPVEILYLILSFISAGPPPTADERALRDLPSHAVTSSRTTDLKSVSRVCRQFREFSREHLFSFCRYELRDQDRFLAFISRHGLAEHVESVTVSVRSIFPGSEKQLWWKTLFAALNPTTVTVVAPPFMIADMAQCALQGDKWAFDMPLQTIQFRQQQRDQQPDTQMIIPAAAEGENRGGSGDDDDSFLTAKPWTQLLFNEGSSLQAYSVEDYFRLRPPSVINHWGSVDPLQAVNLPYPASAISRLTSFRYIAVFPFYSHTNLVLKLFRSMTNLRSLALQLSPPEWSDIFEKEQKNSTMDPENAWMELETGYSLVPHSSSSELWIITYRRKGAMFSEPCIRYLISPGSMTGTADGLNGRLLRTRQADLLTHLVDLLWEKTNFGWHSLMLAPCSKALDSNTNLHVLFLIMND</sequence>
<evidence type="ECO:0000313" key="3">
    <source>
        <dbReference type="Proteomes" id="UP000008866"/>
    </source>
</evidence>